<dbReference type="RefSeq" id="WP_206718873.1">
    <property type="nucleotide sequence ID" value="NZ_CP071091.1"/>
</dbReference>
<dbReference type="EMBL" id="CP071091">
    <property type="protein sequence ID" value="QSQ17239.1"/>
    <property type="molecule type" value="Genomic_DNA"/>
</dbReference>
<keyword evidence="2" id="KW-1185">Reference proteome</keyword>
<gene>
    <name evidence="1" type="ORF">JY572_14760</name>
</gene>
<evidence type="ECO:0000313" key="1">
    <source>
        <dbReference type="EMBL" id="QSQ17239.1"/>
    </source>
</evidence>
<accession>A0ABX7NIB8</accession>
<evidence type="ECO:0000313" key="2">
    <source>
        <dbReference type="Proteomes" id="UP000663090"/>
    </source>
</evidence>
<reference evidence="1 2" key="1">
    <citation type="submission" date="2021-02" db="EMBL/GenBank/DDBJ databases">
        <title>De Novo genome assembly of isolated myxobacteria.</title>
        <authorList>
            <person name="Stevens D.C."/>
        </authorList>
    </citation>
    <scope>NUCLEOTIDE SEQUENCE [LARGE SCALE GENOMIC DNA]</scope>
    <source>
        <strain evidence="1 2">SCHIC003</strain>
    </source>
</reference>
<name>A0ABX7NIB8_9BACT</name>
<sequence length="273" mass="29352">MMNFLQLSGIPIPCDASSPFTYAEERMGEATRSYDGTLHSSFRGDAKWGCAGTTFAQEIPLSRVMRKLISGAGHSWSFDSGFVSSTGISYSVFSGSAWIETSGSKFGTGHLGCSPETYLRWPVRLPPQRTLMFWSKGTSLGPTWRHVVVYPALNSVWIDGSEWGDLSDIEGLGLIVIVTDAAIDIGAQYSAPGDASFDDLVALPYTLPVAWAQGLAASSVPFGPLPYHTATGTGVDEPRRVLGEPGDGTAIELRTAGGLYLPHESFDFTLREK</sequence>
<dbReference type="Proteomes" id="UP000663090">
    <property type="component" value="Chromosome"/>
</dbReference>
<proteinExistence type="predicted"/>
<protein>
    <submittedName>
        <fullName evidence="1">Uncharacterized protein</fullName>
    </submittedName>
</protein>
<organism evidence="1 2">
    <name type="scientific">Myxococcus landrumensis</name>
    <dbReference type="NCBI Taxonomy" id="2813577"/>
    <lineage>
        <taxon>Bacteria</taxon>
        <taxon>Pseudomonadati</taxon>
        <taxon>Myxococcota</taxon>
        <taxon>Myxococcia</taxon>
        <taxon>Myxococcales</taxon>
        <taxon>Cystobacterineae</taxon>
        <taxon>Myxococcaceae</taxon>
        <taxon>Myxococcus</taxon>
    </lineage>
</organism>